<evidence type="ECO:0000256" key="1">
    <source>
        <dbReference type="SAM" id="SignalP"/>
    </source>
</evidence>
<dbReference type="OrthoDB" id="7210322at2"/>
<comment type="caution">
    <text evidence="2">The sequence shown here is derived from an EMBL/GenBank/DDBJ whole genome shotgun (WGS) entry which is preliminary data.</text>
</comment>
<evidence type="ECO:0000313" key="3">
    <source>
        <dbReference type="Proteomes" id="UP000471147"/>
    </source>
</evidence>
<feature type="signal peptide" evidence="1">
    <location>
        <begin position="1"/>
        <end position="22"/>
    </location>
</feature>
<dbReference type="PROSITE" id="PS51257">
    <property type="entry name" value="PROKAR_LIPOPROTEIN"/>
    <property type="match status" value="1"/>
</dbReference>
<dbReference type="RefSeq" id="WP_160352663.1">
    <property type="nucleotide sequence ID" value="NZ_SDWJ01000001.1"/>
</dbReference>
<name>A0A6I4LXA1_9SPHN</name>
<proteinExistence type="predicted"/>
<reference evidence="2 3" key="1">
    <citation type="submission" date="2019-01" db="EMBL/GenBank/DDBJ databases">
        <title>Sphingorhabdus lacus sp.nov., isolated from an oligotrophic freshwater lake.</title>
        <authorList>
            <person name="Park M."/>
        </authorList>
    </citation>
    <scope>NUCLEOTIDE SEQUENCE [LARGE SCALE GENOMIC DNA]</scope>
    <source>
        <strain evidence="2 3">IMCC26285</strain>
    </source>
</reference>
<keyword evidence="1" id="KW-0732">Signal</keyword>
<organism evidence="2 3">
    <name type="scientific">Sphingorhabdus profundilacus</name>
    <dbReference type="NCBI Taxonomy" id="2509718"/>
    <lineage>
        <taxon>Bacteria</taxon>
        <taxon>Pseudomonadati</taxon>
        <taxon>Pseudomonadota</taxon>
        <taxon>Alphaproteobacteria</taxon>
        <taxon>Sphingomonadales</taxon>
        <taxon>Sphingomonadaceae</taxon>
        <taxon>Sphingorhabdus</taxon>
    </lineage>
</organism>
<accession>A0A6I4LXA1</accession>
<protein>
    <recommendedName>
        <fullName evidence="4">Lipoprotein</fullName>
    </recommendedName>
</protein>
<dbReference type="EMBL" id="SDWJ01000001">
    <property type="protein sequence ID" value="MVZ96706.1"/>
    <property type="molecule type" value="Genomic_DNA"/>
</dbReference>
<evidence type="ECO:0000313" key="2">
    <source>
        <dbReference type="EMBL" id="MVZ96706.1"/>
    </source>
</evidence>
<sequence length="232" mass="25039">MKKLVIVAALGLSLSGCASRYAATPYLAPAQPIQTVSLAQDITPSEASAFEVASVGSNFGLIGALIDAGVQDSRKDRVNEALSGVKFDAEMEMQAVLSQALQSKNIQVTILSGEDRKKREFLLKYPKNENGQATLDVVVLNYGYISAGSGQPWRPTVMADVQLVDADGKQILLKNRIAYNVVNPQQGIITLYPDPQYIFSGREEMINNPEKLAEGLRVALTAVAVESVKLIQ</sequence>
<gene>
    <name evidence="2" type="ORF">EUU23_03170</name>
</gene>
<evidence type="ECO:0008006" key="4">
    <source>
        <dbReference type="Google" id="ProtNLM"/>
    </source>
</evidence>
<feature type="chain" id="PRO_5026361829" description="Lipoprotein" evidence="1">
    <location>
        <begin position="23"/>
        <end position="232"/>
    </location>
</feature>
<dbReference type="Proteomes" id="UP000471147">
    <property type="component" value="Unassembled WGS sequence"/>
</dbReference>
<keyword evidence="3" id="KW-1185">Reference proteome</keyword>
<dbReference type="AlphaFoldDB" id="A0A6I4LXA1"/>